<sequence>MAASPHLIQDRLATALAADEAPVLAAAWSVSAPARSVLARLLAPLGWDGILDRGPLGAPGSPWLRARGLSVSLSHADGLAAACVARGGPCGVDIETVDASVDIHAVAETVLPASAVRQVAAAPDPREAFFRLWTLSEAALKTLGVGFSNPVDGLEITLGPLMIIGAAPADSAWSAFELAPAPSHRLAAAMLAADGAEVRMIAGPLT</sequence>
<gene>
    <name evidence="3" type="ORF">CSW64_13075</name>
</gene>
<name>A0A2D2AZ53_9CAUL</name>
<dbReference type="EMBL" id="CP024201">
    <property type="protein sequence ID" value="ATQ43283.1"/>
    <property type="molecule type" value="Genomic_DNA"/>
</dbReference>
<dbReference type="GO" id="GO:0000287">
    <property type="term" value="F:magnesium ion binding"/>
    <property type="evidence" value="ECO:0007669"/>
    <property type="project" value="InterPro"/>
</dbReference>
<proteinExistence type="predicted"/>
<evidence type="ECO:0000313" key="4">
    <source>
        <dbReference type="Proteomes" id="UP000228945"/>
    </source>
</evidence>
<reference evidence="3 4" key="1">
    <citation type="submission" date="2017-10" db="EMBL/GenBank/DDBJ databases">
        <title>Genome sequence of Caulobacter mirabilis FWC38.</title>
        <authorList>
            <person name="Fiebig A."/>
            <person name="Crosson S."/>
        </authorList>
    </citation>
    <scope>NUCLEOTIDE SEQUENCE [LARGE SCALE GENOMIC DNA]</scope>
    <source>
        <strain evidence="3 4">FWC 38</strain>
    </source>
</reference>
<dbReference type="InterPro" id="IPR008278">
    <property type="entry name" value="4-PPantetheinyl_Trfase_dom"/>
</dbReference>
<dbReference type="GO" id="GO:0008897">
    <property type="term" value="F:holo-[acyl-carrier-protein] synthase activity"/>
    <property type="evidence" value="ECO:0007669"/>
    <property type="project" value="InterPro"/>
</dbReference>
<protein>
    <recommendedName>
        <fullName evidence="2">4'-phosphopantetheinyl transferase domain-containing protein</fullName>
    </recommendedName>
</protein>
<evidence type="ECO:0000313" key="3">
    <source>
        <dbReference type="EMBL" id="ATQ43283.1"/>
    </source>
</evidence>
<feature type="domain" description="4'-phosphopantetheinyl transferase" evidence="2">
    <location>
        <begin position="89"/>
        <end position="177"/>
    </location>
</feature>
<evidence type="ECO:0000259" key="2">
    <source>
        <dbReference type="Pfam" id="PF01648"/>
    </source>
</evidence>
<keyword evidence="1" id="KW-0808">Transferase</keyword>
<dbReference type="AlphaFoldDB" id="A0A2D2AZ53"/>
<dbReference type="Proteomes" id="UP000228945">
    <property type="component" value="Chromosome"/>
</dbReference>
<evidence type="ECO:0000256" key="1">
    <source>
        <dbReference type="ARBA" id="ARBA00022679"/>
    </source>
</evidence>
<dbReference type="OrthoDB" id="9808281at2"/>
<dbReference type="Gene3D" id="3.90.470.20">
    <property type="entry name" value="4'-phosphopantetheinyl transferase domain"/>
    <property type="match status" value="1"/>
</dbReference>
<organism evidence="3 4">
    <name type="scientific">Caulobacter mirabilis</name>
    <dbReference type="NCBI Taxonomy" id="69666"/>
    <lineage>
        <taxon>Bacteria</taxon>
        <taxon>Pseudomonadati</taxon>
        <taxon>Pseudomonadota</taxon>
        <taxon>Alphaproteobacteria</taxon>
        <taxon>Caulobacterales</taxon>
        <taxon>Caulobacteraceae</taxon>
        <taxon>Caulobacter</taxon>
    </lineage>
</organism>
<dbReference type="SUPFAM" id="SSF56214">
    <property type="entry name" value="4'-phosphopantetheinyl transferase"/>
    <property type="match status" value="1"/>
</dbReference>
<dbReference type="Pfam" id="PF01648">
    <property type="entry name" value="ACPS"/>
    <property type="match status" value="1"/>
</dbReference>
<accession>A0A2D2AZ53</accession>
<dbReference type="KEGG" id="cmb:CSW64_13075"/>
<dbReference type="InterPro" id="IPR037143">
    <property type="entry name" value="4-PPantetheinyl_Trfase_dom_sf"/>
</dbReference>
<keyword evidence="4" id="KW-1185">Reference proteome</keyword>